<protein>
    <recommendedName>
        <fullName evidence="1">Flagellar protein FlgJ N-terminal domain-containing protein</fullName>
    </recommendedName>
</protein>
<feature type="domain" description="Flagellar protein FlgJ N-terminal" evidence="1">
    <location>
        <begin position="56"/>
        <end position="103"/>
    </location>
</feature>
<evidence type="ECO:0000259" key="1">
    <source>
        <dbReference type="Pfam" id="PF10135"/>
    </source>
</evidence>
<comment type="caution">
    <text evidence="2">The sequence shown here is derived from an EMBL/GenBank/DDBJ whole genome shotgun (WGS) entry which is preliminary data.</text>
</comment>
<keyword evidence="3" id="KW-1185">Reference proteome</keyword>
<proteinExistence type="predicted"/>
<sequence length="153" mass="17101">MENYSAINPLLISQPSSAETVKNLSQQKGKNTDALSLKKASQDFESILVNFVIDAMWKTIPKSDLFEENTAGMETYTEIMHTALSQDIVSKGGFGVASVIYEQLLRDKELAEKPLSEHPLLKDNNNTFDLKRAFEGELVHRKNEKDNNGVNPS</sequence>
<accession>A0ABQ0K296</accession>
<dbReference type="EMBL" id="BAFN01000001">
    <property type="protein sequence ID" value="GAN35091.1"/>
    <property type="molecule type" value="Genomic_DNA"/>
</dbReference>
<reference evidence="3" key="1">
    <citation type="journal article" date="2015" name="Genome Announc.">
        <title>Draft Genome Sequence of an Anaerobic Ammonium-Oxidizing Bacterium, "Candidatus Brocadia sinica".</title>
        <authorList>
            <person name="Oshiki M."/>
            <person name="Shinyako-Hata K."/>
            <person name="Satoh H."/>
            <person name="Okabe S."/>
        </authorList>
    </citation>
    <scope>NUCLEOTIDE SEQUENCE [LARGE SCALE GENOMIC DNA]</scope>
    <source>
        <strain evidence="3">JPN1</strain>
    </source>
</reference>
<dbReference type="InterPro" id="IPR019301">
    <property type="entry name" value="Flagellar_prot_FlgJ_N"/>
</dbReference>
<dbReference type="Proteomes" id="UP000032309">
    <property type="component" value="Unassembled WGS sequence"/>
</dbReference>
<name>A0ABQ0K296_9BACT</name>
<organism evidence="2 3">
    <name type="scientific">Candidatus Brocadia sinica JPN1</name>
    <dbReference type="NCBI Taxonomy" id="1197129"/>
    <lineage>
        <taxon>Bacteria</taxon>
        <taxon>Pseudomonadati</taxon>
        <taxon>Planctomycetota</taxon>
        <taxon>Candidatus Brocadiia</taxon>
        <taxon>Candidatus Brocadiales</taxon>
        <taxon>Candidatus Brocadiaceae</taxon>
        <taxon>Candidatus Brocadia</taxon>
    </lineage>
</organism>
<evidence type="ECO:0000313" key="3">
    <source>
        <dbReference type="Proteomes" id="UP000032309"/>
    </source>
</evidence>
<dbReference type="Pfam" id="PF10135">
    <property type="entry name" value="Rod-binding"/>
    <property type="match status" value="1"/>
</dbReference>
<gene>
    <name evidence="2" type="ORF">BROSI_A3637</name>
</gene>
<evidence type="ECO:0000313" key="2">
    <source>
        <dbReference type="EMBL" id="GAN35091.1"/>
    </source>
</evidence>